<dbReference type="SUPFAM" id="SSF82693">
    <property type="entry name" value="Multidrug efflux transporter AcrB pore domain, PN1, PN2, PC1 and PC2 subdomains"/>
    <property type="match status" value="3"/>
</dbReference>
<feature type="transmembrane region" description="Helical" evidence="1">
    <location>
        <begin position="454"/>
        <end position="480"/>
    </location>
</feature>
<feature type="transmembrane region" description="Helical" evidence="1">
    <location>
        <begin position="422"/>
        <end position="442"/>
    </location>
</feature>
<feature type="transmembrane region" description="Helical" evidence="1">
    <location>
        <begin position="351"/>
        <end position="368"/>
    </location>
</feature>
<dbReference type="GO" id="GO:0042910">
    <property type="term" value="F:xenobiotic transmembrane transporter activity"/>
    <property type="evidence" value="ECO:0007669"/>
    <property type="project" value="TreeGrafter"/>
</dbReference>
<accession>A0A3B1B9D7</accession>
<feature type="transmembrane region" description="Helical" evidence="1">
    <location>
        <begin position="380"/>
        <end position="401"/>
    </location>
</feature>
<dbReference type="Gene3D" id="1.20.1640.10">
    <property type="entry name" value="Multidrug efflux transporter AcrB transmembrane domain"/>
    <property type="match status" value="2"/>
</dbReference>
<dbReference type="EMBL" id="UOFZ01000059">
    <property type="protein sequence ID" value="VAX12692.1"/>
    <property type="molecule type" value="Genomic_DNA"/>
</dbReference>
<dbReference type="InterPro" id="IPR001036">
    <property type="entry name" value="Acrflvin-R"/>
</dbReference>
<feature type="transmembrane region" description="Helical" evidence="1">
    <location>
        <begin position="900"/>
        <end position="923"/>
    </location>
</feature>
<organism evidence="2">
    <name type="scientific">hydrothermal vent metagenome</name>
    <dbReference type="NCBI Taxonomy" id="652676"/>
    <lineage>
        <taxon>unclassified sequences</taxon>
        <taxon>metagenomes</taxon>
        <taxon>ecological metagenomes</taxon>
    </lineage>
</organism>
<gene>
    <name evidence="2" type="ORF">MNBD_GAMMA24-544</name>
</gene>
<dbReference type="GO" id="GO:0005886">
    <property type="term" value="C:plasma membrane"/>
    <property type="evidence" value="ECO:0007669"/>
    <property type="project" value="TreeGrafter"/>
</dbReference>
<feature type="transmembrane region" description="Helical" evidence="1">
    <location>
        <begin position="979"/>
        <end position="1001"/>
    </location>
</feature>
<keyword evidence="1" id="KW-0812">Transmembrane</keyword>
<dbReference type="InterPro" id="IPR027463">
    <property type="entry name" value="AcrB_DN_DC_subdom"/>
</dbReference>
<feature type="transmembrane region" description="Helical" evidence="1">
    <location>
        <begin position="520"/>
        <end position="537"/>
    </location>
</feature>
<dbReference type="PRINTS" id="PR00702">
    <property type="entry name" value="ACRIFLAVINRP"/>
</dbReference>
<dbReference type="PANTHER" id="PTHR32063:SF24">
    <property type="entry name" value="CATION EFFLUX SYSTEM (ACRB_ACRD_ACRF FAMILY)"/>
    <property type="match status" value="1"/>
</dbReference>
<dbReference type="Gene3D" id="3.30.70.1430">
    <property type="entry name" value="Multidrug efflux transporter AcrB pore domain"/>
    <property type="match status" value="2"/>
</dbReference>
<dbReference type="Gene3D" id="3.30.2090.10">
    <property type="entry name" value="Multidrug efflux transporter AcrB TolC docking domain, DN and DC subdomains"/>
    <property type="match status" value="2"/>
</dbReference>
<proteinExistence type="predicted"/>
<evidence type="ECO:0000313" key="2">
    <source>
        <dbReference type="EMBL" id="VAX12692.1"/>
    </source>
</evidence>
<evidence type="ECO:0000256" key="1">
    <source>
        <dbReference type="SAM" id="Phobius"/>
    </source>
</evidence>
<feature type="transmembrane region" description="Helical" evidence="1">
    <location>
        <begin position="874"/>
        <end position="894"/>
    </location>
</feature>
<keyword evidence="1" id="KW-0472">Membrane</keyword>
<dbReference type="Gene3D" id="3.30.70.1320">
    <property type="entry name" value="Multidrug efflux transporter AcrB pore domain like"/>
    <property type="match status" value="1"/>
</dbReference>
<dbReference type="SUPFAM" id="SSF82866">
    <property type="entry name" value="Multidrug efflux transporter AcrB transmembrane domain"/>
    <property type="match status" value="2"/>
</dbReference>
<feature type="transmembrane region" description="Helical" evidence="1">
    <location>
        <begin position="848"/>
        <end position="867"/>
    </location>
</feature>
<dbReference type="SUPFAM" id="SSF82714">
    <property type="entry name" value="Multidrug efflux transporter AcrB TolC docking domain, DN and DC subdomains"/>
    <property type="match status" value="2"/>
</dbReference>
<protein>
    <submittedName>
        <fullName evidence="2">Cobalt-zinc-cadmium resistance protein CzcA Cation efflux system protein CusA</fullName>
    </submittedName>
</protein>
<feature type="transmembrane region" description="Helical" evidence="1">
    <location>
        <begin position="949"/>
        <end position="967"/>
    </location>
</feature>
<dbReference type="Gene3D" id="3.30.70.1440">
    <property type="entry name" value="Multidrug efflux transporter AcrB pore domain"/>
    <property type="match status" value="1"/>
</dbReference>
<dbReference type="AlphaFoldDB" id="A0A3B1B9D7"/>
<dbReference type="PANTHER" id="PTHR32063">
    <property type="match status" value="1"/>
</dbReference>
<name>A0A3B1B9D7_9ZZZZ</name>
<keyword evidence="1" id="KW-1133">Transmembrane helix</keyword>
<reference evidence="2" key="1">
    <citation type="submission" date="2018-06" db="EMBL/GenBank/DDBJ databases">
        <authorList>
            <person name="Zhirakovskaya E."/>
        </authorList>
    </citation>
    <scope>NUCLEOTIDE SEQUENCE</scope>
</reference>
<sequence length="1019" mass="110896">MFERLLRQPFAVILGMLLIGLGGLASLRNLPVDLFPRLDYPLINIVSHYPAGTAEDMEQLVTRPIENAMLGLTHLRRVRSTSSAGFSQVTVEFSWGMDVLQARQLVSSRLASVNLPVASQSALENIGTSLAMLSTYTLSGGDPVALRSWAEYRLAPRLAALPGVARVAVMGGGEAAWRIDADPLRLKRYQLSMQDIATAVRAANVLDTGGYIEQHGRDLLIRSEGRLLTLADLKRVTVRHDAQGRPVRLGDVTRVYAGAKPQRYVITSNRQPAVAFTIQKQVAASTLAVSRAVDNMLAGLPLPAGVHLHKFYDQAEIIGLAYRNMRNNLLVGALLAIMVVVFILGRNRASLVIAITFPLTVLATFWLMNGLGLGLNLMTLGALTVAIGMLADDAIVVLENIDRHRQRGQIPWQAALSGSREILGADVAGTLTVLAAFAPLVMVGGLAGRLFHPFALTFSLLLLFSLLLSITLIPLAAAYWMRPQSEARAYHEGPGAIAVHGFERFNLHLLDVLLRHRIKALLLIVLMLLGSLALLAFNPARMLPLLDEDSLLLSYGLAPGTSLSESNRVGDDLERRLLALPAVKGVFRRTGSPGSSFYIEGQNEGELVVRLEQGKAVEPLVVRADINRLLANTPGVVGRVNEPTSEKLDESFSGLPALFGITLYGTDLKQLYASAARVEKAARKVDGLSNVVNNTRVPVDQVRLVIDRAALARFDVAAASVARAVHRAMQGETLSQVVINQQPIDIFLRYALPRRDSLADLRQVQVPDRQGRMIPLSQLARIETLSSYPLIEHQRGLRSLTLTAEIDGNPFAVIRRLDQRLTELKLPQDIQWSYTGEYGQLLHTGGQMLWLLLSSALLVYGIITVQLGNLLDPAVVLSKLPLDFMGAALALFITRQPLDLTVAIGFITLIGVATNNGIMLLTFTRDFRRQGLDAVAAVRAAVCLRSRPMLLTHLTTLLALIPAALGLGKGPQLLQPLSIMLFGGLTAGTLLTLNLLPVIYVMTERWRKPVAESELSGFK</sequence>
<feature type="transmembrane region" description="Helical" evidence="1">
    <location>
        <begin position="327"/>
        <end position="344"/>
    </location>
</feature>
<dbReference type="Pfam" id="PF00873">
    <property type="entry name" value="ACR_tran"/>
    <property type="match status" value="1"/>
</dbReference>